<protein>
    <recommendedName>
        <fullName evidence="2">histidine kinase</fullName>
        <ecNumber evidence="2">2.7.13.3</ecNumber>
    </recommendedName>
</protein>
<dbReference type="InterPro" id="IPR011006">
    <property type="entry name" value="CheY-like_superfamily"/>
</dbReference>
<feature type="domain" description="PAS" evidence="12">
    <location>
        <begin position="450"/>
        <end position="520"/>
    </location>
</feature>
<feature type="domain" description="Response regulatory" evidence="11">
    <location>
        <begin position="1238"/>
        <end position="1354"/>
    </location>
</feature>
<sequence length="1375" mass="154339">MKAPLPDNEAARLHALHQYNILDTAPEAAFDDLTRLAAFICDTPIALVSLIDDCRQWFKSRLGLDATETHRDLAFCAHAILQPDDILIVPDTLHDERFATNPLVTGPPHIRFYAGAPLISSDGYSLGTLCVIDRVPRRLNAAQIVALHALSRQAISQLELRRQLAEIAQKTTELQQAEQTRIQLLAQEQAARAEAELAHNQIVDILESITDAFFALDHEWRFTYLNRQAELLLQRWRDELLGNIVWEQFPEAVGSTFHREYQRAVTERVSVQFEAFYPPLNQWFEVHAYPGKDGLSVYFRNIDQRKAAERTLQETLAFQRAILNSANYSIISTSIDGTIRTFNTTAEQWLGYTAAEVIGQTTPTLIHDWQEIVQRAQVLSQEIGEPIQPGFDVFVAKARRGEVDENEWTYIRKNGSRFPVLLSVTALRDADDQITGFLGIGSDITERKAVEEERDRIFNSSVDMQCVAGVDGYFRRLNPAFEQVLGYSNAELMAHPFLDFVHPEDQAATLTAVKNLAEGEIILDFENRYRHKDGSYRWIAWRAFPIAEEGLIYAISRDVTEQKQAQEALRESEERFYLAFENAAIGMALVSLDGHWLQVNRSLCEMLGYSEQELLATTFQAITHQDDLEAGLNYFQQLLSGQINTFQMEKRYLHKLGQVVWVALSSSIVRDGQGQPLYIVSQLEDITARKAAEEQLQNLSKALESAVEGISRLDAEECYMQVNPAYAAMLGYQPEELLKMKWHQTVCPEEIPAIEAAYQQMLQVGKVEIDARAVRKDGTVFDKQIVLVKAYDQQQRFSGHYCFVKDISERREIERMKDEFISIVSHELRTPLTSISAALDLLAEGVLQNQPEEAQQMLRIAANNTDRLVRLINDILDIERIESGKIVMTKQICSAADLITQAVEALQDMAERAEITLSISPLNVQLWADADRIVQVLTNLLSNAIKFSPAGSTIWLKAERGGEGEGGEGGEGDDEGDRGDRGDRGAVSSPPSSFGEAHEPPPSPSSSSSSSPYILFTVQDQGRGIPSDKLETIFERFQQVDASDSRCKGGTGLGLAICRSILQQHEGQIWAESTLGVGSTFYFTLPILNASETSEISVLSSELGESAWEVGPQMPLVLLCDDDASIRQVVRVMLERQGYRVLTVASGQDAVKQALAHHPDVILLNLVMPGMSGWETLAILKQQSETHTIPVIILSGLLPDAREAPYTDISDWVVKPPEPKVLWQALERALVNPNQPLKVLIIEDDLDLAQVLTTLFARHQIETFHVQTGREAIQLSQQVIPDLLVLDLGLPANDGFAVVDWLRQHNRLCQVPLVVYTARDLNDHERKRLRLGQTLFLTKGRISPQEFEQRVINLLNRMIRGKTGDRLDDETHSDS</sequence>
<dbReference type="SMART" id="SM00448">
    <property type="entry name" value="REC"/>
    <property type="match status" value="2"/>
</dbReference>
<dbReference type="EMBL" id="CP053587">
    <property type="protein sequence ID" value="WNZ27140.1"/>
    <property type="molecule type" value="Genomic_DNA"/>
</dbReference>
<dbReference type="SMART" id="SM00387">
    <property type="entry name" value="HATPase_c"/>
    <property type="match status" value="1"/>
</dbReference>
<dbReference type="InterPro" id="IPR003018">
    <property type="entry name" value="GAF"/>
</dbReference>
<dbReference type="Gene3D" id="1.10.287.130">
    <property type="match status" value="1"/>
</dbReference>
<dbReference type="Pfam" id="PF08447">
    <property type="entry name" value="PAS_3"/>
    <property type="match status" value="3"/>
</dbReference>
<feature type="domain" description="PAC" evidence="13">
    <location>
        <begin position="646"/>
        <end position="698"/>
    </location>
</feature>
<feature type="domain" description="PAC" evidence="13">
    <location>
        <begin position="767"/>
        <end position="819"/>
    </location>
</feature>
<evidence type="ECO:0000259" key="10">
    <source>
        <dbReference type="PROSITE" id="PS50109"/>
    </source>
</evidence>
<dbReference type="InterPro" id="IPR005467">
    <property type="entry name" value="His_kinase_dom"/>
</dbReference>
<dbReference type="Pfam" id="PF00072">
    <property type="entry name" value="Response_reg"/>
    <property type="match status" value="2"/>
</dbReference>
<evidence type="ECO:0000256" key="5">
    <source>
        <dbReference type="ARBA" id="ARBA00022777"/>
    </source>
</evidence>
<keyword evidence="4" id="KW-0808">Transferase</keyword>
<evidence type="ECO:0000256" key="7">
    <source>
        <dbReference type="PROSITE-ProRule" id="PRU00169"/>
    </source>
</evidence>
<evidence type="ECO:0000259" key="13">
    <source>
        <dbReference type="PROSITE" id="PS50113"/>
    </source>
</evidence>
<dbReference type="Pfam" id="PF01590">
    <property type="entry name" value="GAF"/>
    <property type="match status" value="1"/>
</dbReference>
<dbReference type="InterPro" id="IPR036097">
    <property type="entry name" value="HisK_dim/P_sf"/>
</dbReference>
<evidence type="ECO:0000256" key="6">
    <source>
        <dbReference type="ARBA" id="ARBA00023012"/>
    </source>
</evidence>
<feature type="domain" description="PAS" evidence="12">
    <location>
        <begin position="572"/>
        <end position="642"/>
    </location>
</feature>
<keyword evidence="6" id="KW-0902">Two-component regulatory system</keyword>
<dbReference type="GO" id="GO:0005886">
    <property type="term" value="C:plasma membrane"/>
    <property type="evidence" value="ECO:0007669"/>
    <property type="project" value="TreeGrafter"/>
</dbReference>
<keyword evidence="8" id="KW-0175">Coiled coil</keyword>
<dbReference type="SUPFAM" id="SSF47384">
    <property type="entry name" value="Homodimeric domain of signal transducing histidine kinase"/>
    <property type="match status" value="1"/>
</dbReference>
<dbReference type="InterPro" id="IPR013656">
    <property type="entry name" value="PAS_4"/>
</dbReference>
<dbReference type="SMART" id="SM00388">
    <property type="entry name" value="HisKA"/>
    <property type="match status" value="1"/>
</dbReference>
<dbReference type="SMART" id="SM00065">
    <property type="entry name" value="GAF"/>
    <property type="match status" value="1"/>
</dbReference>
<keyword evidence="3 7" id="KW-0597">Phosphoprotein</keyword>
<feature type="modified residue" description="4-aspartylphosphate" evidence="7">
    <location>
        <position position="1287"/>
    </location>
</feature>
<feature type="domain" description="PAS" evidence="12">
    <location>
        <begin position="315"/>
        <end position="361"/>
    </location>
</feature>
<dbReference type="Gene3D" id="3.40.50.2300">
    <property type="match status" value="2"/>
</dbReference>
<feature type="region of interest" description="Disordered" evidence="9">
    <location>
        <begin position="960"/>
        <end position="1012"/>
    </location>
</feature>
<dbReference type="SUPFAM" id="SSF55781">
    <property type="entry name" value="GAF domain-like"/>
    <property type="match status" value="1"/>
</dbReference>
<dbReference type="RefSeq" id="WP_316436768.1">
    <property type="nucleotide sequence ID" value="NZ_CP053587.1"/>
</dbReference>
<dbReference type="GO" id="GO:0000155">
    <property type="term" value="F:phosphorelay sensor kinase activity"/>
    <property type="evidence" value="ECO:0007669"/>
    <property type="project" value="InterPro"/>
</dbReference>
<dbReference type="FunFam" id="1.10.287.130:FF:000001">
    <property type="entry name" value="Two-component sensor histidine kinase"/>
    <property type="match status" value="1"/>
</dbReference>
<evidence type="ECO:0000256" key="4">
    <source>
        <dbReference type="ARBA" id="ARBA00022679"/>
    </source>
</evidence>
<dbReference type="PROSITE" id="PS50110">
    <property type="entry name" value="RESPONSE_REGULATORY"/>
    <property type="match status" value="2"/>
</dbReference>
<dbReference type="PROSITE" id="PS50109">
    <property type="entry name" value="HIS_KIN"/>
    <property type="match status" value="1"/>
</dbReference>
<name>A0AA96WM08_9CYAN</name>
<feature type="coiled-coil region" evidence="8">
    <location>
        <begin position="689"/>
        <end position="716"/>
    </location>
</feature>
<dbReference type="PANTHER" id="PTHR43047:SF72">
    <property type="entry name" value="OSMOSENSING HISTIDINE PROTEIN KINASE SLN1"/>
    <property type="match status" value="1"/>
</dbReference>
<evidence type="ECO:0000259" key="11">
    <source>
        <dbReference type="PROSITE" id="PS50110"/>
    </source>
</evidence>
<dbReference type="InterPro" id="IPR000014">
    <property type="entry name" value="PAS"/>
</dbReference>
<dbReference type="InterPro" id="IPR036890">
    <property type="entry name" value="HATPase_C_sf"/>
</dbReference>
<evidence type="ECO:0000256" key="2">
    <source>
        <dbReference type="ARBA" id="ARBA00012438"/>
    </source>
</evidence>
<dbReference type="InterPro" id="IPR004358">
    <property type="entry name" value="Sig_transdc_His_kin-like_C"/>
</dbReference>
<dbReference type="SUPFAM" id="SSF52172">
    <property type="entry name" value="CheY-like"/>
    <property type="match status" value="2"/>
</dbReference>
<feature type="domain" description="Histidine kinase" evidence="10">
    <location>
        <begin position="823"/>
        <end position="1089"/>
    </location>
</feature>
<dbReference type="InterPro" id="IPR000700">
    <property type="entry name" value="PAS-assoc_C"/>
</dbReference>
<dbReference type="SUPFAM" id="SSF55874">
    <property type="entry name" value="ATPase domain of HSP90 chaperone/DNA topoisomerase II/histidine kinase"/>
    <property type="match status" value="1"/>
</dbReference>
<dbReference type="InterPro" id="IPR035965">
    <property type="entry name" value="PAS-like_dom_sf"/>
</dbReference>
<feature type="domain" description="PAC" evidence="13">
    <location>
        <begin position="404"/>
        <end position="456"/>
    </location>
</feature>
<feature type="domain" description="Response regulatory" evidence="11">
    <location>
        <begin position="1116"/>
        <end position="1230"/>
    </location>
</feature>
<dbReference type="InterPro" id="IPR003661">
    <property type="entry name" value="HisK_dim/P_dom"/>
</dbReference>
<reference evidence="14" key="1">
    <citation type="submission" date="2020-05" db="EMBL/GenBank/DDBJ databases">
        <authorList>
            <person name="Zhu T."/>
            <person name="Keshari N."/>
            <person name="Lu X."/>
        </authorList>
    </citation>
    <scope>NUCLEOTIDE SEQUENCE</scope>
    <source>
        <strain evidence="14">NK1-12</strain>
    </source>
</reference>
<dbReference type="InterPro" id="IPR029016">
    <property type="entry name" value="GAF-like_dom_sf"/>
</dbReference>
<dbReference type="SUPFAM" id="SSF55785">
    <property type="entry name" value="PYP-like sensor domain (PAS domain)"/>
    <property type="match status" value="5"/>
</dbReference>
<dbReference type="SMART" id="SM00086">
    <property type="entry name" value="PAC"/>
    <property type="match status" value="4"/>
</dbReference>
<dbReference type="Pfam" id="PF02518">
    <property type="entry name" value="HATPase_c"/>
    <property type="match status" value="1"/>
</dbReference>
<dbReference type="CDD" id="cd00156">
    <property type="entry name" value="REC"/>
    <property type="match status" value="1"/>
</dbReference>
<evidence type="ECO:0000256" key="1">
    <source>
        <dbReference type="ARBA" id="ARBA00000085"/>
    </source>
</evidence>
<dbReference type="Pfam" id="PF13426">
    <property type="entry name" value="PAS_9"/>
    <property type="match status" value="1"/>
</dbReference>
<dbReference type="InterPro" id="IPR001789">
    <property type="entry name" value="Sig_transdc_resp-reg_receiver"/>
</dbReference>
<dbReference type="Gene3D" id="3.30.565.10">
    <property type="entry name" value="Histidine kinase-like ATPase, C-terminal domain"/>
    <property type="match status" value="1"/>
</dbReference>
<evidence type="ECO:0000313" key="14">
    <source>
        <dbReference type="EMBL" id="WNZ27140.1"/>
    </source>
</evidence>
<dbReference type="CDD" id="cd00082">
    <property type="entry name" value="HisKA"/>
    <property type="match status" value="1"/>
</dbReference>
<organism evidence="14">
    <name type="scientific">Leptolyngbya sp. NK1-12</name>
    <dbReference type="NCBI Taxonomy" id="2547451"/>
    <lineage>
        <taxon>Bacteria</taxon>
        <taxon>Bacillati</taxon>
        <taxon>Cyanobacteriota</taxon>
        <taxon>Cyanophyceae</taxon>
        <taxon>Leptolyngbyales</taxon>
        <taxon>Leptolyngbyaceae</taxon>
        <taxon>Leptolyngbya group</taxon>
        <taxon>Leptolyngbya</taxon>
    </lineage>
</organism>
<proteinExistence type="predicted"/>
<feature type="domain" description="PAC" evidence="13">
    <location>
        <begin position="523"/>
        <end position="571"/>
    </location>
</feature>
<evidence type="ECO:0000256" key="9">
    <source>
        <dbReference type="SAM" id="MobiDB-lite"/>
    </source>
</evidence>
<evidence type="ECO:0000259" key="12">
    <source>
        <dbReference type="PROSITE" id="PS50112"/>
    </source>
</evidence>
<evidence type="ECO:0000256" key="8">
    <source>
        <dbReference type="SAM" id="Coils"/>
    </source>
</evidence>
<keyword evidence="5" id="KW-0418">Kinase</keyword>
<dbReference type="InterPro" id="IPR001610">
    <property type="entry name" value="PAC"/>
</dbReference>
<dbReference type="InterPro" id="IPR003594">
    <property type="entry name" value="HATPase_dom"/>
</dbReference>
<dbReference type="PROSITE" id="PS50112">
    <property type="entry name" value="PAS"/>
    <property type="match status" value="5"/>
</dbReference>
<comment type="catalytic activity">
    <reaction evidence="1">
        <text>ATP + protein L-histidine = ADP + protein N-phospho-L-histidine.</text>
        <dbReference type="EC" id="2.7.13.3"/>
    </reaction>
</comment>
<feature type="domain" description="PAS" evidence="12">
    <location>
        <begin position="695"/>
        <end position="765"/>
    </location>
</feature>
<dbReference type="Pfam" id="PF08448">
    <property type="entry name" value="PAS_4"/>
    <property type="match status" value="1"/>
</dbReference>
<feature type="domain" description="PAS" evidence="12">
    <location>
        <begin position="198"/>
        <end position="268"/>
    </location>
</feature>
<feature type="compositionally biased region" description="Acidic residues" evidence="9">
    <location>
        <begin position="965"/>
        <end position="977"/>
    </location>
</feature>
<dbReference type="InterPro" id="IPR013655">
    <property type="entry name" value="PAS_fold_3"/>
</dbReference>
<dbReference type="GO" id="GO:0009927">
    <property type="term" value="F:histidine phosphotransfer kinase activity"/>
    <property type="evidence" value="ECO:0007669"/>
    <property type="project" value="TreeGrafter"/>
</dbReference>
<dbReference type="EC" id="2.7.13.3" evidence="2"/>
<comment type="caution">
    <text evidence="7">Lacks conserved residue(s) required for the propagation of feature annotation.</text>
</comment>
<dbReference type="Pfam" id="PF00512">
    <property type="entry name" value="HisKA"/>
    <property type="match status" value="1"/>
</dbReference>
<gene>
    <name evidence="14" type="ORF">HJG54_29975</name>
</gene>
<dbReference type="Gene3D" id="3.30.450.40">
    <property type="match status" value="1"/>
</dbReference>
<dbReference type="Gene3D" id="3.30.450.20">
    <property type="entry name" value="PAS domain"/>
    <property type="match status" value="5"/>
</dbReference>
<dbReference type="PROSITE" id="PS50113">
    <property type="entry name" value="PAC"/>
    <property type="match status" value="4"/>
</dbReference>
<evidence type="ECO:0000256" key="3">
    <source>
        <dbReference type="ARBA" id="ARBA00022553"/>
    </source>
</evidence>
<feature type="coiled-coil region" evidence="8">
    <location>
        <begin position="160"/>
        <end position="194"/>
    </location>
</feature>
<dbReference type="CDD" id="cd00130">
    <property type="entry name" value="PAS"/>
    <property type="match status" value="5"/>
</dbReference>
<dbReference type="SMART" id="SM00091">
    <property type="entry name" value="PAS"/>
    <property type="match status" value="5"/>
</dbReference>
<dbReference type="PRINTS" id="PR00344">
    <property type="entry name" value="BCTRLSENSOR"/>
</dbReference>
<dbReference type="PANTHER" id="PTHR43047">
    <property type="entry name" value="TWO-COMPONENT HISTIDINE PROTEIN KINASE"/>
    <property type="match status" value="1"/>
</dbReference>
<dbReference type="NCBIfam" id="TIGR00229">
    <property type="entry name" value="sensory_box"/>
    <property type="match status" value="4"/>
</dbReference>
<accession>A0AA96WM08</accession>